<name>A0A378RP88_MYROD</name>
<dbReference type="EMBL" id="UGQL01000001">
    <property type="protein sequence ID" value="STZ27470.1"/>
    <property type="molecule type" value="Genomic_DNA"/>
</dbReference>
<protein>
    <submittedName>
        <fullName evidence="2">Uncharacterized protein</fullName>
    </submittedName>
</protein>
<evidence type="ECO:0000313" key="2">
    <source>
        <dbReference type="EMBL" id="STZ27470.1"/>
    </source>
</evidence>
<feature type="signal peptide" evidence="1">
    <location>
        <begin position="1"/>
        <end position="25"/>
    </location>
</feature>
<dbReference type="PROSITE" id="PS51257">
    <property type="entry name" value="PROKAR_LIPOPROTEIN"/>
    <property type="match status" value="1"/>
</dbReference>
<proteinExistence type="predicted"/>
<organism evidence="2 3">
    <name type="scientific">Myroides odoratus</name>
    <name type="common">Flavobacterium odoratum</name>
    <dbReference type="NCBI Taxonomy" id="256"/>
    <lineage>
        <taxon>Bacteria</taxon>
        <taxon>Pseudomonadati</taxon>
        <taxon>Bacteroidota</taxon>
        <taxon>Flavobacteriia</taxon>
        <taxon>Flavobacteriales</taxon>
        <taxon>Flavobacteriaceae</taxon>
        <taxon>Myroides</taxon>
    </lineage>
</organism>
<accession>A0A378RP88</accession>
<dbReference type="InterPro" id="IPR032597">
    <property type="entry name" value="DUF4903"/>
</dbReference>
<evidence type="ECO:0000256" key="1">
    <source>
        <dbReference type="SAM" id="SignalP"/>
    </source>
</evidence>
<sequence length="363" mass="41827">MKQTVYIIFLLAVFAFLGGCSTTESEVELEEAKENLFEQKFKNKEVIIYTRAFRSNGERTVGEKGMPVKFKFDYDKNDPNKLYFEMPEFQFGYMPLAATISGKLDIINKYVDAYPEKKNWIYFGTRSNKATAGSYIYNEQGERIQYDSSPSAEVNGYYNPDSNEIFMDINFKLMSVTSISPDQTFDAHPLDQYLVLLDGYYDTHRQIDKVRNKMFNFSNQMFNGVLTDTENNSINLDIPLTFSYDPNNPKQTHGKIGPVDFELAGKKYTLAFEGDIQFLFNPDPPIYPTWKTPIHTKLLQSDQPKIAYVNIEGQNKIDGGVLTGTWRSTDWLGDSYDYAKLRLTDMEIHFVQGLKLRINVGNR</sequence>
<keyword evidence="1" id="KW-0732">Signal</keyword>
<gene>
    <name evidence="2" type="ORF">NCTC11179_01005</name>
</gene>
<evidence type="ECO:0000313" key="3">
    <source>
        <dbReference type="Proteomes" id="UP000255024"/>
    </source>
</evidence>
<dbReference type="Proteomes" id="UP000255024">
    <property type="component" value="Unassembled WGS sequence"/>
</dbReference>
<dbReference type="Pfam" id="PF16246">
    <property type="entry name" value="DUF4903"/>
    <property type="match status" value="1"/>
</dbReference>
<dbReference type="AlphaFoldDB" id="A0A378RP88"/>
<dbReference type="RefSeq" id="WP_115090399.1">
    <property type="nucleotide sequence ID" value="NZ_CP068107.1"/>
</dbReference>
<feature type="chain" id="PRO_5016771612" evidence="1">
    <location>
        <begin position="26"/>
        <end position="363"/>
    </location>
</feature>
<reference evidence="2 3" key="1">
    <citation type="submission" date="2018-06" db="EMBL/GenBank/DDBJ databases">
        <authorList>
            <consortium name="Pathogen Informatics"/>
            <person name="Doyle S."/>
        </authorList>
    </citation>
    <scope>NUCLEOTIDE SEQUENCE [LARGE SCALE GENOMIC DNA]</scope>
    <source>
        <strain evidence="2 3">NCTC11179</strain>
    </source>
</reference>
<keyword evidence="3" id="KW-1185">Reference proteome</keyword>